<organism evidence="1 2">
    <name type="scientific">Dreissena polymorpha</name>
    <name type="common">Zebra mussel</name>
    <name type="synonym">Mytilus polymorpha</name>
    <dbReference type="NCBI Taxonomy" id="45954"/>
    <lineage>
        <taxon>Eukaryota</taxon>
        <taxon>Metazoa</taxon>
        <taxon>Spiralia</taxon>
        <taxon>Lophotrochozoa</taxon>
        <taxon>Mollusca</taxon>
        <taxon>Bivalvia</taxon>
        <taxon>Autobranchia</taxon>
        <taxon>Heteroconchia</taxon>
        <taxon>Euheterodonta</taxon>
        <taxon>Imparidentia</taxon>
        <taxon>Neoheterodontei</taxon>
        <taxon>Myida</taxon>
        <taxon>Dreissenoidea</taxon>
        <taxon>Dreissenidae</taxon>
        <taxon>Dreissena</taxon>
    </lineage>
</organism>
<dbReference type="AlphaFoldDB" id="A0A9D4CX57"/>
<evidence type="ECO:0000313" key="1">
    <source>
        <dbReference type="EMBL" id="KAH3734942.1"/>
    </source>
</evidence>
<accession>A0A9D4CX57</accession>
<comment type="caution">
    <text evidence="1">The sequence shown here is derived from an EMBL/GenBank/DDBJ whole genome shotgun (WGS) entry which is preliminary data.</text>
</comment>
<proteinExistence type="predicted"/>
<name>A0A9D4CX57_DREPO</name>
<dbReference type="InterPro" id="IPR052787">
    <property type="entry name" value="MAVS"/>
</dbReference>
<dbReference type="PANTHER" id="PTHR21446:SF12">
    <property type="entry name" value="POTASSIUM CHANNEL TETRAMERIZATION DOMAIN CONTAINING 1"/>
    <property type="match status" value="1"/>
</dbReference>
<gene>
    <name evidence="1" type="ORF">DPMN_041402</name>
</gene>
<dbReference type="PANTHER" id="PTHR21446">
    <property type="entry name" value="DUF3504 DOMAIN-CONTAINING PROTEIN"/>
    <property type="match status" value="1"/>
</dbReference>
<reference evidence="1" key="1">
    <citation type="journal article" date="2019" name="bioRxiv">
        <title>The Genome of the Zebra Mussel, Dreissena polymorpha: A Resource for Invasive Species Research.</title>
        <authorList>
            <person name="McCartney M.A."/>
            <person name="Auch B."/>
            <person name="Kono T."/>
            <person name="Mallez S."/>
            <person name="Zhang Y."/>
            <person name="Obille A."/>
            <person name="Becker A."/>
            <person name="Abrahante J.E."/>
            <person name="Garbe J."/>
            <person name="Badalamenti J.P."/>
            <person name="Herman A."/>
            <person name="Mangelson H."/>
            <person name="Liachko I."/>
            <person name="Sullivan S."/>
            <person name="Sone E.D."/>
            <person name="Koren S."/>
            <person name="Silverstein K.A.T."/>
            <person name="Beckman K.B."/>
            <person name="Gohl D.M."/>
        </authorList>
    </citation>
    <scope>NUCLEOTIDE SEQUENCE</scope>
    <source>
        <strain evidence="1">Duluth1</strain>
        <tissue evidence="1">Whole animal</tissue>
    </source>
</reference>
<evidence type="ECO:0000313" key="2">
    <source>
        <dbReference type="Proteomes" id="UP000828390"/>
    </source>
</evidence>
<keyword evidence="2" id="KW-1185">Reference proteome</keyword>
<protein>
    <submittedName>
        <fullName evidence="1">Uncharacterized protein</fullName>
    </submittedName>
</protein>
<sequence>MAASKRFADTSSEEIANKRLKLNSQNTLRANKKCANILKSYLCEKDQSPDFESLEVNELAKQLRKVYMGLRKRDGGLNKTTSIESIKSGLNRYLHSPPYTLNIDIVKDNAFKDANKNCSVCKRMIRNL</sequence>
<reference evidence="1" key="2">
    <citation type="submission" date="2020-11" db="EMBL/GenBank/DDBJ databases">
        <authorList>
            <person name="McCartney M.A."/>
            <person name="Auch B."/>
            <person name="Kono T."/>
            <person name="Mallez S."/>
            <person name="Becker A."/>
            <person name="Gohl D.M."/>
            <person name="Silverstein K.A.T."/>
            <person name="Koren S."/>
            <person name="Bechman K.B."/>
            <person name="Herman A."/>
            <person name="Abrahante J.E."/>
            <person name="Garbe J."/>
        </authorList>
    </citation>
    <scope>NUCLEOTIDE SEQUENCE</scope>
    <source>
        <strain evidence="1">Duluth1</strain>
        <tissue evidence="1">Whole animal</tissue>
    </source>
</reference>
<dbReference type="Proteomes" id="UP000828390">
    <property type="component" value="Unassembled WGS sequence"/>
</dbReference>
<dbReference type="EMBL" id="JAIWYP010000011">
    <property type="protein sequence ID" value="KAH3734942.1"/>
    <property type="molecule type" value="Genomic_DNA"/>
</dbReference>